<dbReference type="SUPFAM" id="SSF47616">
    <property type="entry name" value="GST C-terminal domain-like"/>
    <property type="match status" value="1"/>
</dbReference>
<dbReference type="InterPro" id="IPR004046">
    <property type="entry name" value="GST_C"/>
</dbReference>
<dbReference type="Pfam" id="PF02798">
    <property type="entry name" value="GST_N"/>
    <property type="match status" value="1"/>
</dbReference>
<sequence length="458" mass="51900">MELEALNLNPTTPTSQLPRHINFLVIHHFTQLLEPSVSCQFASASQAKMAFGKLYTYAGNPRSTAIRAVAKANNLELEEVEVDTKQPTEEFLKANPLHKVPTFVGADGFVLTECIAVAVYVTSQNEKTTLLGKTKQDYASILRWMSFFNSEVLPKLGGWFRPLLGKDPYNKKAVEDSRKAALDVISVVEAHLRDHTYLVGERITLADIFSTGIISRGFEYFFDKEWRQQNPNVSRWYETVYNQPIYSAVAAPFSLLDTPKLTNVPPKKAEQPKKEAAKPAAKPQAEEEEEKPAEAPKPKHPLEALPKASLPLDEWKRQYSNSDAATALKWFWENVNFDEYSLWKVDYKYNDELTLTFMSSNLITGFNNRLEASRKYFFGCASVFGKSNDSVIQGAFVVRGQDYLPVFDVAPDYESYEFTKLDPSKPEDRELVELHWDYGKPITVNGKEYPHAAGKVLK</sequence>
<reference evidence="9" key="1">
    <citation type="journal article" date="2023" name="Mol. Phylogenet. Evol.">
        <title>Genome-scale phylogeny and comparative genomics of the fungal order Sordariales.</title>
        <authorList>
            <person name="Hensen N."/>
            <person name="Bonometti L."/>
            <person name="Westerberg I."/>
            <person name="Brannstrom I.O."/>
            <person name="Guillou S."/>
            <person name="Cros-Aarteil S."/>
            <person name="Calhoun S."/>
            <person name="Haridas S."/>
            <person name="Kuo A."/>
            <person name="Mondo S."/>
            <person name="Pangilinan J."/>
            <person name="Riley R."/>
            <person name="LaButti K."/>
            <person name="Andreopoulos B."/>
            <person name="Lipzen A."/>
            <person name="Chen C."/>
            <person name="Yan M."/>
            <person name="Daum C."/>
            <person name="Ng V."/>
            <person name="Clum A."/>
            <person name="Steindorff A."/>
            <person name="Ohm R.A."/>
            <person name="Martin F."/>
            <person name="Silar P."/>
            <person name="Natvig D.O."/>
            <person name="Lalanne C."/>
            <person name="Gautier V."/>
            <person name="Ament-Velasquez S.L."/>
            <person name="Kruys A."/>
            <person name="Hutchinson M.I."/>
            <person name="Powell A.J."/>
            <person name="Barry K."/>
            <person name="Miller A.N."/>
            <person name="Grigoriev I.V."/>
            <person name="Debuchy R."/>
            <person name="Gladieux P."/>
            <person name="Hiltunen Thoren M."/>
            <person name="Johannesson H."/>
        </authorList>
    </citation>
    <scope>NUCLEOTIDE SEQUENCE</scope>
    <source>
        <strain evidence="9">CBS 333.67</strain>
    </source>
</reference>
<dbReference type="FunFam" id="3.40.30.10:FF:000142">
    <property type="entry name" value="Elongation factor 1 gamma"/>
    <property type="match status" value="1"/>
</dbReference>
<accession>A0AAJ0GXZ4</accession>
<evidence type="ECO:0008006" key="11">
    <source>
        <dbReference type="Google" id="ProtNLM"/>
    </source>
</evidence>
<evidence type="ECO:0000256" key="3">
    <source>
        <dbReference type="ARBA" id="ARBA00022917"/>
    </source>
</evidence>
<dbReference type="FunFam" id="1.20.1050.10:FF:000006">
    <property type="entry name" value="Elongation factor 1 gamma"/>
    <property type="match status" value="1"/>
</dbReference>
<evidence type="ECO:0000256" key="5">
    <source>
        <dbReference type="SAM" id="MobiDB-lite"/>
    </source>
</evidence>
<evidence type="ECO:0000256" key="2">
    <source>
        <dbReference type="ARBA" id="ARBA00022768"/>
    </source>
</evidence>
<protein>
    <recommendedName>
        <fullName evidence="11">Elongation factor 1-gamma</fullName>
    </recommendedName>
</protein>
<proteinExistence type="inferred from homology"/>
<dbReference type="Gene3D" id="1.20.1050.10">
    <property type="match status" value="1"/>
</dbReference>
<dbReference type="SUPFAM" id="SSF89942">
    <property type="entry name" value="eEF1-gamma domain"/>
    <property type="match status" value="1"/>
</dbReference>
<dbReference type="GO" id="GO:0005634">
    <property type="term" value="C:nucleus"/>
    <property type="evidence" value="ECO:0007669"/>
    <property type="project" value="TreeGrafter"/>
</dbReference>
<dbReference type="SFLD" id="SFLDG00358">
    <property type="entry name" value="Main_(cytGST)"/>
    <property type="match status" value="1"/>
</dbReference>
<dbReference type="CDD" id="cd03181">
    <property type="entry name" value="GST_C_EF1Bgamma_like"/>
    <property type="match status" value="1"/>
</dbReference>
<name>A0AAJ0GXZ4_9PEZI</name>
<dbReference type="InterPro" id="IPR036282">
    <property type="entry name" value="Glutathione-S-Trfase_C_sf"/>
</dbReference>
<comment type="caution">
    <text evidence="9">The sequence shown here is derived from an EMBL/GenBank/DDBJ whole genome shotgun (WGS) entry which is preliminary data.</text>
</comment>
<dbReference type="InterPro" id="IPR004045">
    <property type="entry name" value="Glutathione_S-Trfase_N"/>
</dbReference>
<dbReference type="Pfam" id="PF00647">
    <property type="entry name" value="EF1G"/>
    <property type="match status" value="1"/>
</dbReference>
<dbReference type="InterPro" id="IPR010987">
    <property type="entry name" value="Glutathione-S-Trfase_C-like"/>
</dbReference>
<feature type="domain" description="EF-1-gamma C-terminal" evidence="6">
    <location>
        <begin position="298"/>
        <end position="458"/>
    </location>
</feature>
<evidence type="ECO:0000256" key="1">
    <source>
        <dbReference type="ARBA" id="ARBA00007409"/>
    </source>
</evidence>
<dbReference type="GO" id="GO:0005737">
    <property type="term" value="C:cytoplasm"/>
    <property type="evidence" value="ECO:0007669"/>
    <property type="project" value="TreeGrafter"/>
</dbReference>
<dbReference type="Gene3D" id="3.40.30.10">
    <property type="entry name" value="Glutaredoxin"/>
    <property type="match status" value="1"/>
</dbReference>
<dbReference type="PROSITE" id="PS50040">
    <property type="entry name" value="EF1G_C"/>
    <property type="match status" value="1"/>
</dbReference>
<feature type="domain" description="GST C-terminal" evidence="8">
    <location>
        <begin position="134"/>
        <end position="260"/>
    </location>
</feature>
<dbReference type="AlphaFoldDB" id="A0AAJ0GXZ4"/>
<dbReference type="InterPro" id="IPR036433">
    <property type="entry name" value="EF1B_G_C_sf"/>
</dbReference>
<keyword evidence="3 4" id="KW-0648">Protein biosynthesis</keyword>
<reference evidence="9" key="2">
    <citation type="submission" date="2023-06" db="EMBL/GenBank/DDBJ databases">
        <authorList>
            <consortium name="Lawrence Berkeley National Laboratory"/>
            <person name="Mondo S.J."/>
            <person name="Hensen N."/>
            <person name="Bonometti L."/>
            <person name="Westerberg I."/>
            <person name="Brannstrom I.O."/>
            <person name="Guillou S."/>
            <person name="Cros-Aarteil S."/>
            <person name="Calhoun S."/>
            <person name="Haridas S."/>
            <person name="Kuo A."/>
            <person name="Pangilinan J."/>
            <person name="Riley R."/>
            <person name="Labutti K."/>
            <person name="Andreopoulos B."/>
            <person name="Lipzen A."/>
            <person name="Chen C."/>
            <person name="Yanf M."/>
            <person name="Daum C."/>
            <person name="Ng V."/>
            <person name="Clum A."/>
            <person name="Steindorff A."/>
            <person name="Ohm R."/>
            <person name="Martin F."/>
            <person name="Silar P."/>
            <person name="Natvig D."/>
            <person name="Lalanne C."/>
            <person name="Gautier V."/>
            <person name="Ament-Velasquez S.L."/>
            <person name="Kruys A."/>
            <person name="Hutchinson M.I."/>
            <person name="Powell A.J."/>
            <person name="Barry K."/>
            <person name="Miller A.N."/>
            <person name="Grigoriev I.V."/>
            <person name="Debuchy R."/>
            <person name="Gladieux P."/>
            <person name="Thoren M.H."/>
            <person name="Johannesson H."/>
        </authorList>
    </citation>
    <scope>NUCLEOTIDE SEQUENCE</scope>
    <source>
        <strain evidence="9">CBS 333.67</strain>
    </source>
</reference>
<dbReference type="SUPFAM" id="SSF52833">
    <property type="entry name" value="Thioredoxin-like"/>
    <property type="match status" value="1"/>
</dbReference>
<dbReference type="CDD" id="cd03044">
    <property type="entry name" value="GST_N_EF1Bgamma"/>
    <property type="match status" value="1"/>
</dbReference>
<dbReference type="GO" id="GO:0003746">
    <property type="term" value="F:translation elongation factor activity"/>
    <property type="evidence" value="ECO:0007669"/>
    <property type="project" value="UniProtKB-UniRule"/>
</dbReference>
<evidence type="ECO:0000259" key="8">
    <source>
        <dbReference type="PROSITE" id="PS50405"/>
    </source>
</evidence>
<dbReference type="RefSeq" id="XP_062723993.1">
    <property type="nucleotide sequence ID" value="XM_062868725.1"/>
</dbReference>
<evidence type="ECO:0000256" key="4">
    <source>
        <dbReference type="PROSITE-ProRule" id="PRU00519"/>
    </source>
</evidence>
<evidence type="ECO:0000259" key="6">
    <source>
        <dbReference type="PROSITE" id="PS50040"/>
    </source>
</evidence>
<dbReference type="Proteomes" id="UP001273166">
    <property type="component" value="Unassembled WGS sequence"/>
</dbReference>
<dbReference type="PROSITE" id="PS50404">
    <property type="entry name" value="GST_NTER"/>
    <property type="match status" value="1"/>
</dbReference>
<comment type="similarity">
    <text evidence="1">Belongs to the GST superfamily.</text>
</comment>
<dbReference type="Pfam" id="PF00043">
    <property type="entry name" value="GST_C"/>
    <property type="match status" value="1"/>
</dbReference>
<dbReference type="Gene3D" id="3.30.70.1010">
    <property type="entry name" value="Translation elongation factor EF1B, gamma chain, conserved domain"/>
    <property type="match status" value="1"/>
</dbReference>
<dbReference type="InterPro" id="IPR040079">
    <property type="entry name" value="Glutathione_S-Trfase"/>
</dbReference>
<evidence type="ECO:0000313" key="10">
    <source>
        <dbReference type="Proteomes" id="UP001273166"/>
    </source>
</evidence>
<feature type="domain" description="GST N-terminal" evidence="7">
    <location>
        <begin position="50"/>
        <end position="129"/>
    </location>
</feature>
<dbReference type="SMART" id="SM01183">
    <property type="entry name" value="EF1G"/>
    <property type="match status" value="1"/>
</dbReference>
<dbReference type="PANTHER" id="PTHR43986:SF1">
    <property type="entry name" value="ELONGATION FACTOR 1-GAMMA"/>
    <property type="match status" value="1"/>
</dbReference>
<feature type="region of interest" description="Disordered" evidence="5">
    <location>
        <begin position="262"/>
        <end position="304"/>
    </location>
</feature>
<dbReference type="SFLD" id="SFLDS00019">
    <property type="entry name" value="Glutathione_Transferase_(cytos"/>
    <property type="match status" value="1"/>
</dbReference>
<dbReference type="InterPro" id="IPR050802">
    <property type="entry name" value="EF-GSTs"/>
</dbReference>
<dbReference type="GeneID" id="87887554"/>
<gene>
    <name evidence="9" type="ORF">B0T15DRAFT_523812</name>
</gene>
<keyword evidence="2 4" id="KW-0251">Elongation factor</keyword>
<keyword evidence="10" id="KW-1185">Reference proteome</keyword>
<evidence type="ECO:0000313" key="9">
    <source>
        <dbReference type="EMBL" id="KAK3308213.1"/>
    </source>
</evidence>
<organism evidence="9 10">
    <name type="scientific">Chaetomium strumarium</name>
    <dbReference type="NCBI Taxonomy" id="1170767"/>
    <lineage>
        <taxon>Eukaryota</taxon>
        <taxon>Fungi</taxon>
        <taxon>Dikarya</taxon>
        <taxon>Ascomycota</taxon>
        <taxon>Pezizomycotina</taxon>
        <taxon>Sordariomycetes</taxon>
        <taxon>Sordariomycetidae</taxon>
        <taxon>Sordariales</taxon>
        <taxon>Chaetomiaceae</taxon>
        <taxon>Chaetomium</taxon>
    </lineage>
</organism>
<dbReference type="InterPro" id="IPR036249">
    <property type="entry name" value="Thioredoxin-like_sf"/>
</dbReference>
<dbReference type="InterPro" id="IPR001662">
    <property type="entry name" value="EF1B_G_C"/>
</dbReference>
<dbReference type="EMBL" id="JAUDZG010000002">
    <property type="protein sequence ID" value="KAK3308213.1"/>
    <property type="molecule type" value="Genomic_DNA"/>
</dbReference>
<dbReference type="FunFam" id="3.30.70.1010:FF:000001">
    <property type="entry name" value="Elongation factor 1-gamma 1"/>
    <property type="match status" value="1"/>
</dbReference>
<evidence type="ECO:0000259" key="7">
    <source>
        <dbReference type="PROSITE" id="PS50404"/>
    </source>
</evidence>
<feature type="compositionally biased region" description="Basic and acidic residues" evidence="5">
    <location>
        <begin position="267"/>
        <end position="277"/>
    </location>
</feature>
<feature type="compositionally biased region" description="Basic and acidic residues" evidence="5">
    <location>
        <begin position="292"/>
        <end position="302"/>
    </location>
</feature>
<dbReference type="PROSITE" id="PS50405">
    <property type="entry name" value="GST_CTER"/>
    <property type="match status" value="1"/>
</dbReference>
<dbReference type="PANTHER" id="PTHR43986">
    <property type="entry name" value="ELONGATION FACTOR 1-GAMMA"/>
    <property type="match status" value="1"/>
</dbReference>